<evidence type="ECO:0000313" key="2">
    <source>
        <dbReference type="Proteomes" id="UP000789920"/>
    </source>
</evidence>
<accession>A0ACA9QLX8</accession>
<comment type="caution">
    <text evidence="1">The sequence shown here is derived from an EMBL/GenBank/DDBJ whole genome shotgun (WGS) entry which is preliminary data.</text>
</comment>
<gene>
    <name evidence="1" type="ORF">RPERSI_LOCUS14437</name>
</gene>
<dbReference type="Proteomes" id="UP000789920">
    <property type="component" value="Unassembled WGS sequence"/>
</dbReference>
<evidence type="ECO:0000313" key="1">
    <source>
        <dbReference type="EMBL" id="CAG8753459.1"/>
    </source>
</evidence>
<sequence length="42" mass="5003">MEPKFVNFETNIDEFIGIDKEFEQCLKSINSGNFEEQRKAFE</sequence>
<name>A0ACA9QLX8_9GLOM</name>
<proteinExistence type="predicted"/>
<dbReference type="EMBL" id="CAJVQC010033239">
    <property type="protein sequence ID" value="CAG8753459.1"/>
    <property type="molecule type" value="Genomic_DNA"/>
</dbReference>
<keyword evidence="2" id="KW-1185">Reference proteome</keyword>
<protein>
    <submittedName>
        <fullName evidence="1">34799_t:CDS:1</fullName>
    </submittedName>
</protein>
<feature type="non-terminal residue" evidence="1">
    <location>
        <position position="42"/>
    </location>
</feature>
<reference evidence="1" key="1">
    <citation type="submission" date="2021-06" db="EMBL/GenBank/DDBJ databases">
        <authorList>
            <person name="Kallberg Y."/>
            <person name="Tangrot J."/>
            <person name="Rosling A."/>
        </authorList>
    </citation>
    <scope>NUCLEOTIDE SEQUENCE</scope>
    <source>
        <strain evidence="1">MA461A</strain>
    </source>
</reference>
<organism evidence="1 2">
    <name type="scientific">Racocetra persica</name>
    <dbReference type="NCBI Taxonomy" id="160502"/>
    <lineage>
        <taxon>Eukaryota</taxon>
        <taxon>Fungi</taxon>
        <taxon>Fungi incertae sedis</taxon>
        <taxon>Mucoromycota</taxon>
        <taxon>Glomeromycotina</taxon>
        <taxon>Glomeromycetes</taxon>
        <taxon>Diversisporales</taxon>
        <taxon>Gigasporaceae</taxon>
        <taxon>Racocetra</taxon>
    </lineage>
</organism>